<evidence type="ECO:0000313" key="9">
    <source>
        <dbReference type="Proteomes" id="UP001324115"/>
    </source>
</evidence>
<dbReference type="GO" id="GO:0005655">
    <property type="term" value="C:nucleolar ribonuclease P complex"/>
    <property type="evidence" value="ECO:0007669"/>
    <property type="project" value="InterPro"/>
</dbReference>
<dbReference type="InterPro" id="IPR009723">
    <property type="entry name" value="Pop1_N"/>
</dbReference>
<protein>
    <submittedName>
        <fullName evidence="8">Uncharacterized protein</fullName>
    </submittedName>
</protein>
<evidence type="ECO:0000313" key="8">
    <source>
        <dbReference type="EMBL" id="KAK4596257.1"/>
    </source>
</evidence>
<feature type="region of interest" description="Disordered" evidence="4">
    <location>
        <begin position="243"/>
        <end position="264"/>
    </location>
</feature>
<dbReference type="AlphaFoldDB" id="A0AAN7FKZ4"/>
<evidence type="ECO:0000259" key="7">
    <source>
        <dbReference type="Pfam" id="PF22770"/>
    </source>
</evidence>
<dbReference type="InterPro" id="IPR039182">
    <property type="entry name" value="Pop1"/>
</dbReference>
<dbReference type="Proteomes" id="UP001324115">
    <property type="component" value="Unassembled WGS sequence"/>
</dbReference>
<dbReference type="PANTHER" id="PTHR22731">
    <property type="entry name" value="RIBONUCLEASES P/MRP PROTEIN SUBUNIT POP1"/>
    <property type="match status" value="1"/>
</dbReference>
<dbReference type="GO" id="GO:0000172">
    <property type="term" value="C:ribonuclease MRP complex"/>
    <property type="evidence" value="ECO:0007669"/>
    <property type="project" value="InterPro"/>
</dbReference>
<sequence>MSSTTTTKTSVVLPPRKINLQKFRESRGPELESLHSLVSTRLNNDFRSRRNKRRRTTSYDNQAAKKNKKRRRRNETGACLEKDKEEKEEAKVVPRRIRRRIELRMNQEKGFSSSGDGTKRLRTHVWYAKRFAMTKLWGFYLPLGLQGRGRGSRALLKWFKQDVLVHDASYHVSVQLEGPEDSLISVLKTLMVPSPSDISETSSRSVISGAMYGSAMLHHVGAPLSQPIAPVTYMWRPVCQQNRDSDAMDRDGDGRDKPENIESGSSSRQMWVWIHVSAFSEGFDALKFACQKEMDERGILINCVSLEGQLAKLEVLGLKAFQHLQKILHPVTCSSENPWQLRKHSAVDSDHDFQLKKSSVLENEENFSSHAIVSLRVKDPRIMPEKRFADVPESLSTGMLSVSEAEAKEDVALAEILDKNEELFSGTRPGGNSIIFDNKDLWDSSSGVSPPMEERLLCMEKNVLRMDKFCLDASNSGMLNTSTKVQCSRSCPILLLKNNDPKGLHIGWSIILPLSWVRVFWAPLISKGGAHAIGLREKHWVASEMGMPFFPSDFPDCNAYSFFMANEAAVSNKKVERSPPDVRPWRVPIPPPWDTICHAFNEGPTRVGNSQINNEEKMFNGNSLSNSDSGNCSTSSFVHHGNTFDGVVARTHFVLTDFLREIQGDHLLLFSQLPDTKMSIFKLLKDEGKFGPGMNGIAHFSYGRKLCFLRILLHAYKEGVFEEGAVVCAPQLTDISLLISRSGTDESGLQMPQSAVRSYFKEQSPVKWELHKPEDAIARESHRWPIGFVTTGFVRGSKKPVAEALCEAVLLARLREEQWNNMPKKRRKEIYVLVRNLRSSSYRLALATIVLEQQEEDVEFM</sequence>
<dbReference type="InterPro" id="IPR055079">
    <property type="entry name" value="POP1_C"/>
</dbReference>
<comment type="subcellular location">
    <subcellularLocation>
        <location evidence="1">Nucleus</location>
    </subcellularLocation>
</comment>
<evidence type="ECO:0000256" key="1">
    <source>
        <dbReference type="ARBA" id="ARBA00004123"/>
    </source>
</evidence>
<dbReference type="InterPro" id="IPR012590">
    <property type="entry name" value="POPLD_dom"/>
</dbReference>
<dbReference type="EMBL" id="JAXUIC010000003">
    <property type="protein sequence ID" value="KAK4596257.1"/>
    <property type="molecule type" value="Genomic_DNA"/>
</dbReference>
<feature type="domain" description="Pop1 N-terminal" evidence="5">
    <location>
        <begin position="45"/>
        <end position="178"/>
    </location>
</feature>
<feature type="domain" description="POP1 C-terminal" evidence="7">
    <location>
        <begin position="768"/>
        <end position="850"/>
    </location>
</feature>
<evidence type="ECO:0000259" key="6">
    <source>
        <dbReference type="Pfam" id="PF08170"/>
    </source>
</evidence>
<gene>
    <name evidence="8" type="ORF">RGQ29_014337</name>
</gene>
<feature type="compositionally biased region" description="Basic and acidic residues" evidence="4">
    <location>
        <begin position="243"/>
        <end position="260"/>
    </location>
</feature>
<dbReference type="GO" id="GO:0001682">
    <property type="term" value="P:tRNA 5'-leader removal"/>
    <property type="evidence" value="ECO:0007669"/>
    <property type="project" value="InterPro"/>
</dbReference>
<keyword evidence="2" id="KW-0819">tRNA processing</keyword>
<evidence type="ECO:0000256" key="2">
    <source>
        <dbReference type="ARBA" id="ARBA00022694"/>
    </source>
</evidence>
<evidence type="ECO:0000256" key="4">
    <source>
        <dbReference type="SAM" id="MobiDB-lite"/>
    </source>
</evidence>
<proteinExistence type="predicted"/>
<comment type="caution">
    <text evidence="8">The sequence shown here is derived from an EMBL/GenBank/DDBJ whole genome shotgun (WGS) entry which is preliminary data.</text>
</comment>
<reference evidence="8 9" key="1">
    <citation type="journal article" date="2023" name="G3 (Bethesda)">
        <title>A haplotype-resolved chromosome-scale genome for Quercus rubra L. provides insights into the genetics of adaptive traits for red oak species.</title>
        <authorList>
            <person name="Kapoor B."/>
            <person name="Jenkins J."/>
            <person name="Schmutz J."/>
            <person name="Zhebentyayeva T."/>
            <person name="Kuelheim C."/>
            <person name="Coggeshall M."/>
            <person name="Heim C."/>
            <person name="Lasky J.R."/>
            <person name="Leites L."/>
            <person name="Islam-Faridi N."/>
            <person name="Romero-Severson J."/>
            <person name="DeLeo V.L."/>
            <person name="Lucas S.M."/>
            <person name="Lazic D."/>
            <person name="Gailing O."/>
            <person name="Carlson J."/>
            <person name="Staton M."/>
        </authorList>
    </citation>
    <scope>NUCLEOTIDE SEQUENCE [LARGE SCALE GENOMIC DNA]</scope>
    <source>
        <strain evidence="8">Pseudo-F2</strain>
    </source>
</reference>
<name>A0AAN7FKZ4_QUERU</name>
<feature type="domain" description="POPLD" evidence="6">
    <location>
        <begin position="507"/>
        <end position="584"/>
    </location>
</feature>
<evidence type="ECO:0000256" key="3">
    <source>
        <dbReference type="ARBA" id="ARBA00023242"/>
    </source>
</evidence>
<keyword evidence="9" id="KW-1185">Reference proteome</keyword>
<evidence type="ECO:0000259" key="5">
    <source>
        <dbReference type="Pfam" id="PF06978"/>
    </source>
</evidence>
<organism evidence="8 9">
    <name type="scientific">Quercus rubra</name>
    <name type="common">Northern red oak</name>
    <name type="synonym">Quercus borealis</name>
    <dbReference type="NCBI Taxonomy" id="3512"/>
    <lineage>
        <taxon>Eukaryota</taxon>
        <taxon>Viridiplantae</taxon>
        <taxon>Streptophyta</taxon>
        <taxon>Embryophyta</taxon>
        <taxon>Tracheophyta</taxon>
        <taxon>Spermatophyta</taxon>
        <taxon>Magnoliopsida</taxon>
        <taxon>eudicotyledons</taxon>
        <taxon>Gunneridae</taxon>
        <taxon>Pentapetalae</taxon>
        <taxon>rosids</taxon>
        <taxon>fabids</taxon>
        <taxon>Fagales</taxon>
        <taxon>Fagaceae</taxon>
        <taxon>Quercus</taxon>
    </lineage>
</organism>
<dbReference type="Pfam" id="PF22770">
    <property type="entry name" value="POP1_C"/>
    <property type="match status" value="1"/>
</dbReference>
<dbReference type="Pfam" id="PF06978">
    <property type="entry name" value="POP1_N"/>
    <property type="match status" value="1"/>
</dbReference>
<feature type="region of interest" description="Disordered" evidence="4">
    <location>
        <begin position="43"/>
        <end position="87"/>
    </location>
</feature>
<dbReference type="PANTHER" id="PTHR22731:SF3">
    <property type="entry name" value="RIBONUCLEASES P_MRP PROTEIN SUBUNIT POP1"/>
    <property type="match status" value="1"/>
</dbReference>
<accession>A0AAN7FKZ4</accession>
<dbReference type="Pfam" id="PF08170">
    <property type="entry name" value="POPLD"/>
    <property type="match status" value="1"/>
</dbReference>
<keyword evidence="3" id="KW-0539">Nucleus</keyword>